<sequence>MSTFTDWLNTEATVEFWLPSINRQVELRVPRYMLLKIDGNISKHNFLRSVDVANELQGHLSKAGVHVELFQAMLAQQEIYDIIHDDFSAYHASTIAEFLNGLYWGIQNYLNPEYSRSFTPEGGDLPRYSFQYPTALEDPYAKTCYWNLMNHVHSGPIFEPFTVTRHLKGKY</sequence>
<organism evidence="1 2">
    <name type="scientific">Pseudomonas fluorescens</name>
    <dbReference type="NCBI Taxonomy" id="294"/>
    <lineage>
        <taxon>Bacteria</taxon>
        <taxon>Pseudomonadati</taxon>
        <taxon>Pseudomonadota</taxon>
        <taxon>Gammaproteobacteria</taxon>
        <taxon>Pseudomonadales</taxon>
        <taxon>Pseudomonadaceae</taxon>
        <taxon>Pseudomonas</taxon>
    </lineage>
</organism>
<dbReference type="AlphaFoldDB" id="A0A0F4UZ25"/>
<comment type="caution">
    <text evidence="1">The sequence shown here is derived from an EMBL/GenBank/DDBJ whole genome shotgun (WGS) entry which is preliminary data.</text>
</comment>
<protein>
    <submittedName>
        <fullName evidence="1">Uncharacterized protein</fullName>
    </submittedName>
</protein>
<dbReference type="EMBL" id="LACH01000073">
    <property type="protein sequence ID" value="KJZ61741.1"/>
    <property type="molecule type" value="Genomic_DNA"/>
</dbReference>
<gene>
    <name evidence="1" type="ORF">VD17_28145</name>
</gene>
<name>A0A0F4UZ25_PSEFL</name>
<dbReference type="Proteomes" id="UP000033400">
    <property type="component" value="Unassembled WGS sequence"/>
</dbReference>
<evidence type="ECO:0000313" key="1">
    <source>
        <dbReference type="EMBL" id="KJZ61741.1"/>
    </source>
</evidence>
<reference evidence="1 2" key="1">
    <citation type="submission" date="2015-03" db="EMBL/GenBank/DDBJ databases">
        <title>Comparative genomics of Pseudomonas insights into diversity of traits involved in vanlence and defense.</title>
        <authorList>
            <person name="Qin Y."/>
        </authorList>
    </citation>
    <scope>NUCLEOTIDE SEQUENCE [LARGE SCALE GENOMIC DNA]</scope>
    <source>
        <strain evidence="1 2">H24</strain>
    </source>
</reference>
<accession>A0A0F4UZ25</accession>
<dbReference type="PATRIC" id="fig|294.133.peg.5670"/>
<evidence type="ECO:0000313" key="2">
    <source>
        <dbReference type="Proteomes" id="UP000033400"/>
    </source>
</evidence>
<proteinExistence type="predicted"/>